<dbReference type="InterPro" id="IPR012902">
    <property type="entry name" value="N_methyl_site"/>
</dbReference>
<keyword evidence="9 11" id="KW-0472">Membrane</keyword>
<keyword evidence="10" id="KW-0175">Coiled coil</keyword>
<evidence type="ECO:0000256" key="9">
    <source>
        <dbReference type="ARBA" id="ARBA00023136"/>
    </source>
</evidence>
<evidence type="ECO:0000256" key="5">
    <source>
        <dbReference type="ARBA" id="ARBA00022481"/>
    </source>
</evidence>
<evidence type="ECO:0000313" key="13">
    <source>
        <dbReference type="Proteomes" id="UP000379480"/>
    </source>
</evidence>
<keyword evidence="7 11" id="KW-0812">Transmembrane</keyword>
<dbReference type="OrthoDB" id="9794345at2"/>
<keyword evidence="8 11" id="KW-1133">Transmembrane helix</keyword>
<feature type="transmembrane region" description="Helical" evidence="11">
    <location>
        <begin position="12"/>
        <end position="30"/>
    </location>
</feature>
<organism evidence="12 13">
    <name type="scientific">Pseudomonas fluorescens</name>
    <dbReference type="NCBI Taxonomy" id="294"/>
    <lineage>
        <taxon>Bacteria</taxon>
        <taxon>Pseudomonadati</taxon>
        <taxon>Pseudomonadota</taxon>
        <taxon>Gammaproteobacteria</taxon>
        <taxon>Pseudomonadales</taxon>
        <taxon>Pseudomonadaceae</taxon>
        <taxon>Pseudomonas</taxon>
    </lineage>
</organism>
<reference evidence="12 13" key="1">
    <citation type="submission" date="2019-09" db="EMBL/GenBank/DDBJ databases">
        <authorList>
            <person name="Chandra G."/>
            <person name="Truman W A."/>
        </authorList>
    </citation>
    <scope>NUCLEOTIDE SEQUENCE [LARGE SCALE GENOMIC DNA]</scope>
    <source>
        <strain evidence="12">PS723</strain>
    </source>
</reference>
<dbReference type="EMBL" id="CABVHY010000003">
    <property type="protein sequence ID" value="VVN74588.1"/>
    <property type="molecule type" value="Genomic_DNA"/>
</dbReference>
<dbReference type="SUPFAM" id="SSF54523">
    <property type="entry name" value="Pili subunits"/>
    <property type="match status" value="1"/>
</dbReference>
<dbReference type="InterPro" id="IPR051621">
    <property type="entry name" value="T2SS_protein_J"/>
</dbReference>
<dbReference type="RefSeq" id="WP_150802233.1">
    <property type="nucleotide sequence ID" value="NZ_CABVHY010000003.1"/>
</dbReference>
<dbReference type="PANTHER" id="PTHR39583:SF2">
    <property type="entry name" value="TYPE II SECRETION SYSTEM PROTEIN J"/>
    <property type="match status" value="1"/>
</dbReference>
<dbReference type="AlphaFoldDB" id="A0A5E7A6G4"/>
<evidence type="ECO:0000256" key="8">
    <source>
        <dbReference type="ARBA" id="ARBA00022989"/>
    </source>
</evidence>
<dbReference type="InterPro" id="IPR045584">
    <property type="entry name" value="Pilin-like"/>
</dbReference>
<dbReference type="GO" id="GO:0015628">
    <property type="term" value="P:protein secretion by the type II secretion system"/>
    <property type="evidence" value="ECO:0007669"/>
    <property type="project" value="InterPro"/>
</dbReference>
<dbReference type="Pfam" id="PF11612">
    <property type="entry name" value="T2SSJ"/>
    <property type="match status" value="1"/>
</dbReference>
<evidence type="ECO:0000256" key="2">
    <source>
        <dbReference type="ARBA" id="ARBA00011084"/>
    </source>
</evidence>
<evidence type="ECO:0000256" key="3">
    <source>
        <dbReference type="ARBA" id="ARBA00021539"/>
    </source>
</evidence>
<dbReference type="GO" id="GO:0005886">
    <property type="term" value="C:plasma membrane"/>
    <property type="evidence" value="ECO:0007669"/>
    <property type="project" value="UniProtKB-SubCell"/>
</dbReference>
<dbReference type="PROSITE" id="PS00409">
    <property type="entry name" value="PROKAR_NTER_METHYL"/>
    <property type="match status" value="1"/>
</dbReference>
<evidence type="ECO:0000256" key="11">
    <source>
        <dbReference type="SAM" id="Phobius"/>
    </source>
</evidence>
<keyword evidence="4" id="KW-1003">Cell membrane</keyword>
<evidence type="ECO:0000256" key="4">
    <source>
        <dbReference type="ARBA" id="ARBA00022475"/>
    </source>
</evidence>
<accession>A0A5E7A6G4</accession>
<dbReference type="NCBIfam" id="TIGR02532">
    <property type="entry name" value="IV_pilin_GFxxxE"/>
    <property type="match status" value="1"/>
</dbReference>
<evidence type="ECO:0000256" key="6">
    <source>
        <dbReference type="ARBA" id="ARBA00022519"/>
    </source>
</evidence>
<evidence type="ECO:0000256" key="10">
    <source>
        <dbReference type="SAM" id="Coils"/>
    </source>
</evidence>
<protein>
    <recommendedName>
        <fullName evidence="3">Type II secretion system protein J</fullName>
    </recommendedName>
</protein>
<dbReference type="GO" id="GO:0015627">
    <property type="term" value="C:type II protein secretion system complex"/>
    <property type="evidence" value="ECO:0007669"/>
    <property type="project" value="InterPro"/>
</dbReference>
<evidence type="ECO:0000313" key="12">
    <source>
        <dbReference type="EMBL" id="VVN74588.1"/>
    </source>
</evidence>
<keyword evidence="6" id="KW-0997">Cell inner membrane</keyword>
<proteinExistence type="inferred from homology"/>
<feature type="coiled-coil region" evidence="10">
    <location>
        <begin position="33"/>
        <end position="67"/>
    </location>
</feature>
<dbReference type="PROSITE" id="PS51257">
    <property type="entry name" value="PROKAR_LIPOPROTEIN"/>
    <property type="match status" value="1"/>
</dbReference>
<sequence length="182" mass="20783">MNRQEGFTLLELVIAMAIFALLGLACWRLFDGVVRAERSTAVHERELRSLQRALAVIERDVMQVNTQPIVLKQTLLQLQRSNWRNPLDQPRSELQNVSYRLDKGTLWRESSSAEQPLHQRQKLLTNVSALSWRLFDSKTGWRNDWPVSLAKTAPGPKALEITLSTGRFEQIRRVLLLPGGAS</sequence>
<name>A0A5E7A6G4_PSEFL</name>
<evidence type="ECO:0000256" key="7">
    <source>
        <dbReference type="ARBA" id="ARBA00022692"/>
    </source>
</evidence>
<dbReference type="Gene3D" id="3.10.610.10">
    <property type="entry name" value="GSPII I/J protein-like"/>
    <property type="match status" value="1"/>
</dbReference>
<gene>
    <name evidence="12" type="primary">xcpW</name>
    <name evidence="12" type="ORF">PS723_00630</name>
</gene>
<dbReference type="Pfam" id="PF07963">
    <property type="entry name" value="N_methyl"/>
    <property type="match status" value="1"/>
</dbReference>
<dbReference type="Proteomes" id="UP000379480">
    <property type="component" value="Unassembled WGS sequence"/>
</dbReference>
<keyword evidence="5" id="KW-0488">Methylation</keyword>
<dbReference type="Gene3D" id="2.10.70.20">
    <property type="entry name" value="gspk-gspi-gspj complex like domains"/>
    <property type="match status" value="1"/>
</dbReference>
<comment type="subcellular location">
    <subcellularLocation>
        <location evidence="1">Cell inner membrane</location>
        <topology evidence="1">Single-pass membrane protein</topology>
    </subcellularLocation>
</comment>
<comment type="similarity">
    <text evidence="2">Belongs to the GSP J family.</text>
</comment>
<dbReference type="InterPro" id="IPR010055">
    <property type="entry name" value="T2SS_protein-GspJ"/>
</dbReference>
<dbReference type="PANTHER" id="PTHR39583">
    <property type="entry name" value="TYPE II SECRETION SYSTEM PROTEIN J-RELATED"/>
    <property type="match status" value="1"/>
</dbReference>
<evidence type="ECO:0000256" key="1">
    <source>
        <dbReference type="ARBA" id="ARBA00004377"/>
    </source>
</evidence>